<feature type="transmembrane region" description="Helical" evidence="1">
    <location>
        <begin position="7"/>
        <end position="28"/>
    </location>
</feature>
<sequence length="35" mass="3992">MQCTYVIIAKICPTIVMGVWIAAFWHSLVGLEFHI</sequence>
<keyword evidence="1" id="KW-0812">Transmembrane</keyword>
<keyword evidence="1" id="KW-0472">Membrane</keyword>
<dbReference type="AlphaFoldDB" id="A0A2P2IHP0"/>
<reference evidence="2" key="1">
    <citation type="submission" date="2018-02" db="EMBL/GenBank/DDBJ databases">
        <title>Rhizophora mucronata_Transcriptome.</title>
        <authorList>
            <person name="Meera S.P."/>
            <person name="Sreeshan A."/>
            <person name="Augustine A."/>
        </authorList>
    </citation>
    <scope>NUCLEOTIDE SEQUENCE</scope>
    <source>
        <tissue evidence="2">Leaf</tissue>
    </source>
</reference>
<organism evidence="2">
    <name type="scientific">Rhizophora mucronata</name>
    <name type="common">Asiatic mangrove</name>
    <dbReference type="NCBI Taxonomy" id="61149"/>
    <lineage>
        <taxon>Eukaryota</taxon>
        <taxon>Viridiplantae</taxon>
        <taxon>Streptophyta</taxon>
        <taxon>Embryophyta</taxon>
        <taxon>Tracheophyta</taxon>
        <taxon>Spermatophyta</taxon>
        <taxon>Magnoliopsida</taxon>
        <taxon>eudicotyledons</taxon>
        <taxon>Gunneridae</taxon>
        <taxon>Pentapetalae</taxon>
        <taxon>rosids</taxon>
        <taxon>fabids</taxon>
        <taxon>Malpighiales</taxon>
        <taxon>Rhizophoraceae</taxon>
        <taxon>Rhizophora</taxon>
    </lineage>
</organism>
<name>A0A2P2IHP0_RHIMU</name>
<evidence type="ECO:0000256" key="1">
    <source>
        <dbReference type="SAM" id="Phobius"/>
    </source>
</evidence>
<protein>
    <submittedName>
        <fullName evidence="2">Uncharacterized protein</fullName>
    </submittedName>
</protein>
<keyword evidence="1" id="KW-1133">Transmembrane helix</keyword>
<dbReference type="EMBL" id="GGEC01000266">
    <property type="protein sequence ID" value="MBW80749.1"/>
    <property type="molecule type" value="Transcribed_RNA"/>
</dbReference>
<proteinExistence type="predicted"/>
<evidence type="ECO:0000313" key="2">
    <source>
        <dbReference type="EMBL" id="MBW80749.1"/>
    </source>
</evidence>
<accession>A0A2P2IHP0</accession>